<protein>
    <submittedName>
        <fullName evidence="1">Uncharacterized protein</fullName>
    </submittedName>
</protein>
<organism evidence="1 2">
    <name type="scientific">Prescottella agglutinans</name>
    <dbReference type="NCBI Taxonomy" id="1644129"/>
    <lineage>
        <taxon>Bacteria</taxon>
        <taxon>Bacillati</taxon>
        <taxon>Actinomycetota</taxon>
        <taxon>Actinomycetes</taxon>
        <taxon>Mycobacteriales</taxon>
        <taxon>Nocardiaceae</taxon>
        <taxon>Prescottella</taxon>
    </lineage>
</organism>
<name>A0ABT6MAX8_9NOCA</name>
<evidence type="ECO:0000313" key="2">
    <source>
        <dbReference type="Proteomes" id="UP001160334"/>
    </source>
</evidence>
<comment type="caution">
    <text evidence="1">The sequence shown here is derived from an EMBL/GenBank/DDBJ whole genome shotgun (WGS) entry which is preliminary data.</text>
</comment>
<accession>A0ABT6MAX8</accession>
<dbReference type="Proteomes" id="UP001160334">
    <property type="component" value="Unassembled WGS sequence"/>
</dbReference>
<evidence type="ECO:0000313" key="1">
    <source>
        <dbReference type="EMBL" id="MDH6281099.1"/>
    </source>
</evidence>
<dbReference type="EMBL" id="JARXVC010000005">
    <property type="protein sequence ID" value="MDH6281099.1"/>
    <property type="molecule type" value="Genomic_DNA"/>
</dbReference>
<keyword evidence="2" id="KW-1185">Reference proteome</keyword>
<sequence length="80" mass="9175">MTFVEPDAEQTRQTAGMIALLPTAEMQKQLSLPDGEPVEDIHLTLAYFNLCFTHRQTHTRAWRRVMIGSTDPKPIRHVTK</sequence>
<reference evidence="1 2" key="1">
    <citation type="submission" date="2023-04" db="EMBL/GenBank/DDBJ databases">
        <title>Forest soil microbial communities from Buena Vista Peninsula, Colon Province, Panama.</title>
        <authorList>
            <person name="Bouskill N."/>
        </authorList>
    </citation>
    <scope>NUCLEOTIDE SEQUENCE [LARGE SCALE GENOMIC DNA]</scope>
    <source>
        <strain evidence="1 2">CFH S0262</strain>
    </source>
</reference>
<gene>
    <name evidence="1" type="ORF">M2280_002319</name>
</gene>
<proteinExistence type="predicted"/>
<dbReference type="RefSeq" id="WP_280760433.1">
    <property type="nucleotide sequence ID" value="NZ_JARXVC010000005.1"/>
</dbReference>